<gene>
    <name evidence="1" type="ORF">ATNIH1004_011007</name>
</gene>
<comment type="caution">
    <text evidence="1">The sequence shown here is derived from an EMBL/GenBank/DDBJ whole genome shotgun (WGS) entry which is preliminary data.</text>
</comment>
<protein>
    <submittedName>
        <fullName evidence="1">Uncharacterized protein</fullName>
    </submittedName>
</protein>
<name>A0A5M9M8X3_9EURO</name>
<evidence type="ECO:0000313" key="1">
    <source>
        <dbReference type="EMBL" id="KAA8642066.1"/>
    </source>
</evidence>
<dbReference type="Proteomes" id="UP000324241">
    <property type="component" value="Unassembled WGS sequence"/>
</dbReference>
<dbReference type="EMBL" id="QUQM01000008">
    <property type="protein sequence ID" value="KAA8642066.1"/>
    <property type="molecule type" value="Genomic_DNA"/>
</dbReference>
<dbReference type="RefSeq" id="XP_033421428.1">
    <property type="nucleotide sequence ID" value="XM_033575573.1"/>
</dbReference>
<accession>A0A5M9M8X3</accession>
<evidence type="ECO:0000313" key="2">
    <source>
        <dbReference type="Proteomes" id="UP000324241"/>
    </source>
</evidence>
<proteinExistence type="predicted"/>
<dbReference type="AlphaFoldDB" id="A0A5M9M8X3"/>
<reference evidence="1 2" key="1">
    <citation type="submission" date="2019-08" db="EMBL/GenBank/DDBJ databases">
        <title>The genome sequence of a newly discovered highly antifungal drug resistant Aspergillus species, Aspergillus tanneri NIH 1004.</title>
        <authorList>
            <person name="Mounaud S."/>
            <person name="Singh I."/>
            <person name="Joardar V."/>
            <person name="Pakala S."/>
            <person name="Pakala S."/>
            <person name="Venepally P."/>
            <person name="Chung J.K."/>
            <person name="Losada L."/>
            <person name="Nierman W.C."/>
        </authorList>
    </citation>
    <scope>NUCLEOTIDE SEQUENCE [LARGE SCALE GENOMIC DNA]</scope>
    <source>
        <strain evidence="1 2">NIH1004</strain>
    </source>
</reference>
<dbReference type="GeneID" id="54333708"/>
<sequence length="95" mass="10472">MKDDWHSPFQKHLIILPRSDCMVTAERVLGPSTWKIAAPPGARVLLLDADTIIAALSAAEPTFVGPCRQFNDKKRDRPFSFPASEALVCSMSSMN</sequence>
<organism evidence="1 2">
    <name type="scientific">Aspergillus tanneri</name>
    <dbReference type="NCBI Taxonomy" id="1220188"/>
    <lineage>
        <taxon>Eukaryota</taxon>
        <taxon>Fungi</taxon>
        <taxon>Dikarya</taxon>
        <taxon>Ascomycota</taxon>
        <taxon>Pezizomycotina</taxon>
        <taxon>Eurotiomycetes</taxon>
        <taxon>Eurotiomycetidae</taxon>
        <taxon>Eurotiales</taxon>
        <taxon>Aspergillaceae</taxon>
        <taxon>Aspergillus</taxon>
        <taxon>Aspergillus subgen. Circumdati</taxon>
    </lineage>
</organism>